<dbReference type="EMBL" id="NMUH01013405">
    <property type="protein sequence ID" value="MQM22608.1"/>
    <property type="molecule type" value="Genomic_DNA"/>
</dbReference>
<dbReference type="Proteomes" id="UP000652761">
    <property type="component" value="Unassembled WGS sequence"/>
</dbReference>
<dbReference type="AlphaFoldDB" id="A0A843XRJ9"/>
<dbReference type="OrthoDB" id="409136at2759"/>
<proteinExistence type="predicted"/>
<gene>
    <name evidence="1" type="ORF">Taro_055662</name>
</gene>
<organism evidence="1 2">
    <name type="scientific">Colocasia esculenta</name>
    <name type="common">Wild taro</name>
    <name type="synonym">Arum esculentum</name>
    <dbReference type="NCBI Taxonomy" id="4460"/>
    <lineage>
        <taxon>Eukaryota</taxon>
        <taxon>Viridiplantae</taxon>
        <taxon>Streptophyta</taxon>
        <taxon>Embryophyta</taxon>
        <taxon>Tracheophyta</taxon>
        <taxon>Spermatophyta</taxon>
        <taxon>Magnoliopsida</taxon>
        <taxon>Liliopsida</taxon>
        <taxon>Araceae</taxon>
        <taxon>Aroideae</taxon>
        <taxon>Colocasieae</taxon>
        <taxon>Colocasia</taxon>
    </lineage>
</organism>
<dbReference type="FunFam" id="2.60.120.260:FF:000110">
    <property type="entry name" value="Peptide-N(4)-(N-acetyl-beta-glucosaminyl)asparagine amidase"/>
    <property type="match status" value="1"/>
</dbReference>
<dbReference type="SUPFAM" id="SSF54236">
    <property type="entry name" value="Ubiquitin-like"/>
    <property type="match status" value="1"/>
</dbReference>
<dbReference type="SUPFAM" id="SSF54001">
    <property type="entry name" value="Cysteine proteinases"/>
    <property type="match status" value="1"/>
</dbReference>
<dbReference type="PANTHER" id="PTHR48440:SF1">
    <property type="entry name" value="PAW DOMAIN-CONTAINING PROTEIN"/>
    <property type="match status" value="1"/>
</dbReference>
<sequence>MVARLFLLRHNGNEFPLEYDTDDGFEVLKFQVFSLTSIPPDEQQIVIEEGNLLVTEASDLAAVSDKLCLLSVQDVPPEAPVAVAGEAGMSDEELARLLQAEEEALYLQQLQASGSRREFEERVRTYVPQVLLYEDPVRQEASRKTVPVDEIEEKSLVSLAKEGSFKPSKDEKDHTFLLELLFWFKRSFRWVNLPPCDSCGGETRNQGMGTPLASEIQYGASRVEIYSWNKKLNYLIAISKDGVYDVTKRYTRKWHEVLSRRTITTEAVVSTVLSDITKECRSDYSSEVMSMLEHRDRTEVEELETNVYLQDDASLSLPGRQSGAKEWRIARSELGSDEKNSLSSSSCPIRKCFDDHVTRIYTAFSLLLLHLSEQGTSNSEAVQILEAVGRLLLDLKTSSFKQRKAFLDSSGSPFFKEIVPTISTVLDAMSLKGVILPDHRLSVSLSGDPIQTALALPVASDVVEEIIDKKFYSSNSADNSLLCFSKFNRISSGTVLASGEELPFGIATSAFDGISKSKWEEPNGARGCWLLYKTVDGKMTDLEEYELMSANDAPERDPADWILEGSADGGCSWFTLDTQRSQQFDERFQRKTYKIKTRISSNAFRFRFLRVRDSDKQSRFQIGGIDLFGQVI</sequence>
<comment type="caution">
    <text evidence="1">The sequence shown here is derived from an EMBL/GenBank/DDBJ whole genome shotgun (WGS) entry which is preliminary data.</text>
</comment>
<dbReference type="InterPro" id="IPR029071">
    <property type="entry name" value="Ubiquitin-like_domsf"/>
</dbReference>
<evidence type="ECO:0008006" key="3">
    <source>
        <dbReference type="Google" id="ProtNLM"/>
    </source>
</evidence>
<name>A0A843XRJ9_COLES</name>
<keyword evidence="2" id="KW-1185">Reference proteome</keyword>
<dbReference type="InterPro" id="IPR038765">
    <property type="entry name" value="Papain-like_cys_pep_sf"/>
</dbReference>
<dbReference type="Gene3D" id="3.10.620.30">
    <property type="match status" value="2"/>
</dbReference>
<dbReference type="Gene3D" id="3.10.20.90">
    <property type="entry name" value="Phosphatidylinositol 3-kinase Catalytic Subunit, Chain A, domain 1"/>
    <property type="match status" value="1"/>
</dbReference>
<reference evidence="1" key="1">
    <citation type="submission" date="2017-07" db="EMBL/GenBank/DDBJ databases">
        <title>Taro Niue Genome Assembly and Annotation.</title>
        <authorList>
            <person name="Atibalentja N."/>
            <person name="Keating K."/>
            <person name="Fields C.J."/>
        </authorList>
    </citation>
    <scope>NUCLEOTIDE SEQUENCE</scope>
    <source>
        <strain evidence="1">Niue_2</strain>
        <tissue evidence="1">Leaf</tissue>
    </source>
</reference>
<evidence type="ECO:0000313" key="1">
    <source>
        <dbReference type="EMBL" id="MQM22608.1"/>
    </source>
</evidence>
<accession>A0A843XRJ9</accession>
<dbReference type="PANTHER" id="PTHR48440">
    <property type="match status" value="1"/>
</dbReference>
<dbReference type="Gene3D" id="2.60.120.260">
    <property type="entry name" value="Galactose-binding domain-like"/>
    <property type="match status" value="1"/>
</dbReference>
<protein>
    <recommendedName>
        <fullName evidence="3">Rad4/PNGase transglutaminase-like fold domain-containing protein</fullName>
    </recommendedName>
</protein>
<evidence type="ECO:0000313" key="2">
    <source>
        <dbReference type="Proteomes" id="UP000652761"/>
    </source>
</evidence>